<protein>
    <submittedName>
        <fullName evidence="8">Related to xylosidase/arabinosidase</fullName>
    </submittedName>
</protein>
<proteinExistence type="inferred from homology"/>
<reference evidence="8 9" key="1">
    <citation type="submission" date="2016-03" db="EMBL/GenBank/DDBJ databases">
        <authorList>
            <person name="Ploux O."/>
        </authorList>
    </citation>
    <scope>NUCLEOTIDE SEQUENCE [LARGE SCALE GENOMIC DNA]</scope>
    <source>
        <strain evidence="8 9">UAMH 11012</strain>
    </source>
</reference>
<dbReference type="InterPro" id="IPR006710">
    <property type="entry name" value="Glyco_hydro_43"/>
</dbReference>
<dbReference type="AlphaFoldDB" id="A0A1L7XWJ0"/>
<evidence type="ECO:0000313" key="9">
    <source>
        <dbReference type="Proteomes" id="UP000184330"/>
    </source>
</evidence>
<evidence type="ECO:0000256" key="1">
    <source>
        <dbReference type="ARBA" id="ARBA00009865"/>
    </source>
</evidence>
<dbReference type="STRING" id="576137.A0A1L7XWJ0"/>
<dbReference type="GO" id="GO:0005975">
    <property type="term" value="P:carbohydrate metabolic process"/>
    <property type="evidence" value="ECO:0007669"/>
    <property type="project" value="InterPro"/>
</dbReference>
<dbReference type="SUPFAM" id="SSF49899">
    <property type="entry name" value="Concanavalin A-like lectins/glucanases"/>
    <property type="match status" value="1"/>
</dbReference>
<comment type="similarity">
    <text evidence="1 6">Belongs to the glycosyl hydrolase 43 family.</text>
</comment>
<dbReference type="PANTHER" id="PTHR42812:SF12">
    <property type="entry name" value="BETA-XYLOSIDASE-RELATED"/>
    <property type="match status" value="1"/>
</dbReference>
<dbReference type="Gene3D" id="2.60.120.200">
    <property type="match status" value="1"/>
</dbReference>
<dbReference type="Proteomes" id="UP000184330">
    <property type="component" value="Unassembled WGS sequence"/>
</dbReference>
<evidence type="ECO:0000256" key="2">
    <source>
        <dbReference type="ARBA" id="ARBA00022801"/>
    </source>
</evidence>
<evidence type="ECO:0000256" key="5">
    <source>
        <dbReference type="PIRSR" id="PIRSR606710-2"/>
    </source>
</evidence>
<feature type="site" description="Important for catalytic activity, responsible for pKa modulation of the active site Glu and correct orientation of both the proton donor and substrate" evidence="5">
    <location>
        <position position="144"/>
    </location>
</feature>
<dbReference type="OrthoDB" id="2139957at2759"/>
<name>A0A1L7XWJ0_9HELO</name>
<dbReference type="InterPro" id="IPR051795">
    <property type="entry name" value="Glycosyl_Hydrlase_43"/>
</dbReference>
<gene>
    <name evidence="8" type="ORF">PAC_19235</name>
</gene>
<dbReference type="InterPro" id="IPR041542">
    <property type="entry name" value="GH43_C2"/>
</dbReference>
<organism evidence="8 9">
    <name type="scientific">Phialocephala subalpina</name>
    <dbReference type="NCBI Taxonomy" id="576137"/>
    <lineage>
        <taxon>Eukaryota</taxon>
        <taxon>Fungi</taxon>
        <taxon>Dikarya</taxon>
        <taxon>Ascomycota</taxon>
        <taxon>Pezizomycotina</taxon>
        <taxon>Leotiomycetes</taxon>
        <taxon>Helotiales</taxon>
        <taxon>Mollisiaceae</taxon>
        <taxon>Phialocephala</taxon>
        <taxon>Phialocephala fortinii species complex</taxon>
    </lineage>
</organism>
<feature type="active site" description="Proton donor" evidence="4">
    <location>
        <position position="202"/>
    </location>
</feature>
<feature type="active site" description="Proton acceptor" evidence="4">
    <location>
        <position position="18"/>
    </location>
</feature>
<evidence type="ECO:0000256" key="4">
    <source>
        <dbReference type="PIRSR" id="PIRSR606710-1"/>
    </source>
</evidence>
<dbReference type="GO" id="GO:0004553">
    <property type="term" value="F:hydrolase activity, hydrolyzing O-glycosyl compounds"/>
    <property type="evidence" value="ECO:0007669"/>
    <property type="project" value="InterPro"/>
</dbReference>
<accession>A0A1L7XWJ0</accession>
<evidence type="ECO:0000313" key="8">
    <source>
        <dbReference type="EMBL" id="CZR69335.1"/>
    </source>
</evidence>
<sequence length="520" mass="57817">MASSIEYLNPIIPGFAPDPSVVFVEDTFYLVNSSFHVFPGLPIYASKDLQLWNQIGNAINRAEQLSLTNANTDEFSLGPNAMLYAVQGLLAPSIRYHNGIFYVICTNSTSDGTDLNTDSFYVTTTDIWSDKWSDLIHFSFKGIDPSLFFDDDGRAYIQGSWRAGNVWDPQCSIRQFEVDIATGEPLSETKELWKGIKGSDAEGPHVYKKDGWYYLLTAEGGTFEHHMITMARSKNIWGPYESFEMNPVLTAFGTEGLIQNTGHGDLFQDGNGQWWAVALGVRNDGGRYPLGRETFLTSVSWPTEGWPAFELPKMSFNRASPSQKAAIKTPLEISARVNDIFIRGQMANSYNFSENTITLVPSETTLSATTGTSTFLGKRQRSLDCIATATLLSSNNDNGTWKAGLAVYKDNFRHTEIYYDRSISKLCFSSVIGKKGAAKLNQDTSNSEPNFPISLKIRATSKMYEFSFQVGDEGEWRTLGMLDTMDITALDFTGPIFGIFASGTAADSERHVQFQDFEVV</sequence>
<dbReference type="InterPro" id="IPR013320">
    <property type="entry name" value="ConA-like_dom_sf"/>
</dbReference>
<dbReference type="Gene3D" id="2.115.10.20">
    <property type="entry name" value="Glycosyl hydrolase domain, family 43"/>
    <property type="match status" value="1"/>
</dbReference>
<dbReference type="CDD" id="cd18617">
    <property type="entry name" value="GH43_XynB-like"/>
    <property type="match status" value="1"/>
</dbReference>
<dbReference type="Pfam" id="PF04616">
    <property type="entry name" value="Glyco_hydro_43"/>
    <property type="match status" value="1"/>
</dbReference>
<dbReference type="InterPro" id="IPR023296">
    <property type="entry name" value="Glyco_hydro_beta-prop_sf"/>
</dbReference>
<keyword evidence="3 6" id="KW-0326">Glycosidase</keyword>
<evidence type="ECO:0000256" key="3">
    <source>
        <dbReference type="ARBA" id="ARBA00023295"/>
    </source>
</evidence>
<keyword evidence="2 6" id="KW-0378">Hydrolase</keyword>
<dbReference type="PANTHER" id="PTHR42812">
    <property type="entry name" value="BETA-XYLOSIDASE"/>
    <property type="match status" value="1"/>
</dbReference>
<evidence type="ECO:0000256" key="6">
    <source>
        <dbReference type="RuleBase" id="RU361187"/>
    </source>
</evidence>
<dbReference type="EMBL" id="FJOG01000069">
    <property type="protein sequence ID" value="CZR69335.1"/>
    <property type="molecule type" value="Genomic_DNA"/>
</dbReference>
<dbReference type="SUPFAM" id="SSF75005">
    <property type="entry name" value="Arabinanase/levansucrase/invertase"/>
    <property type="match status" value="1"/>
</dbReference>
<feature type="domain" description="Beta-xylosidase C-terminal Concanavalin A-like" evidence="7">
    <location>
        <begin position="353"/>
        <end position="519"/>
    </location>
</feature>
<evidence type="ECO:0000259" key="7">
    <source>
        <dbReference type="Pfam" id="PF17851"/>
    </source>
</evidence>
<dbReference type="Pfam" id="PF17851">
    <property type="entry name" value="GH43_C2"/>
    <property type="match status" value="1"/>
</dbReference>
<keyword evidence="9" id="KW-1185">Reference proteome</keyword>